<feature type="compositionally biased region" description="Basic and acidic residues" evidence="1">
    <location>
        <begin position="554"/>
        <end position="564"/>
    </location>
</feature>
<dbReference type="PhylomeDB" id="A0A0G4HFN7"/>
<keyword evidence="2" id="KW-0472">Membrane</keyword>
<feature type="transmembrane region" description="Helical" evidence="2">
    <location>
        <begin position="110"/>
        <end position="134"/>
    </location>
</feature>
<accession>A0A0G4HFN7</accession>
<keyword evidence="2" id="KW-1133">Transmembrane helix</keyword>
<feature type="transmembrane region" description="Helical" evidence="2">
    <location>
        <begin position="273"/>
        <end position="294"/>
    </location>
</feature>
<organism evidence="3">
    <name type="scientific">Chromera velia CCMP2878</name>
    <dbReference type="NCBI Taxonomy" id="1169474"/>
    <lineage>
        <taxon>Eukaryota</taxon>
        <taxon>Sar</taxon>
        <taxon>Alveolata</taxon>
        <taxon>Colpodellida</taxon>
        <taxon>Chromeraceae</taxon>
        <taxon>Chromera</taxon>
    </lineage>
</organism>
<reference evidence="3" key="1">
    <citation type="submission" date="2014-11" db="EMBL/GenBank/DDBJ databases">
        <authorList>
            <person name="Otto D Thomas"/>
            <person name="Naeem Raeece"/>
        </authorList>
    </citation>
    <scope>NUCLEOTIDE SEQUENCE</scope>
</reference>
<feature type="compositionally biased region" description="Acidic residues" evidence="1">
    <location>
        <begin position="527"/>
        <end position="539"/>
    </location>
</feature>
<dbReference type="AlphaFoldDB" id="A0A0G4HFN7"/>
<name>A0A0G4HFN7_9ALVE</name>
<dbReference type="EMBL" id="CDMZ01002562">
    <property type="protein sequence ID" value="CEM42912.1"/>
    <property type="molecule type" value="Genomic_DNA"/>
</dbReference>
<sequence>MKRIKAGFQKVFGEEGSQQYEREPVPKGAFKGWLNFASLFTSRHTAGTEFTCGPLFIIHGANAIDAIVGLFIGNILATLSWRFITAPIAVKKRQTLYYTLEKVAGRRVLYFYNLLSAVTLAIIAGAMFAVSASAVGAILDLDMPGLNDWLPGSWQWVVVCVCVGAVTSFIAAFGYTIVSAFAMMVTPFIFAVIGYAAYNSLQQLGVEEERFGESFWELATEKVWTGKTIGGRTKFGMAHCIFFAWFADLILHIGMADLTVLRFAKSVNAGWTSAFGMFIGHWFTWLIAGLMYAVQIMKDPSNTRLSAGPMAQEVAGVAGLILVIFAGWSTANPLLYAAGLAVQNLLPTWKTFLVTLLVGAFATLAGIFPAFVGYLLNVLTFFGLVLSPIGIVILCDEWVLPRFGMITEYSEKTKRENWAATFTWLITNAIFVPLVLAQGQTKLPALKPFEVYFAPLPAMVVSGVIYFFLSRRMQSQYRDVEMGSEEDMAEKKALELSSSGVAMTHLGTGVHNIDGLDVTPAQGIDTSESDAEEGEDESPLPESGMSGTDTQGGDQEKSRLREETALEAAAAGAGVALEEEDAQVEREESEWDGVSVSSSVARDIQEGEEGAPRPVEV</sequence>
<dbReference type="Gene3D" id="1.10.4160.10">
    <property type="entry name" value="Hydantoin permease"/>
    <property type="match status" value="1"/>
</dbReference>
<evidence type="ECO:0000256" key="1">
    <source>
        <dbReference type="SAM" id="MobiDB-lite"/>
    </source>
</evidence>
<feature type="region of interest" description="Disordered" evidence="1">
    <location>
        <begin position="512"/>
        <end position="617"/>
    </location>
</feature>
<keyword evidence="2" id="KW-0812">Transmembrane</keyword>
<protein>
    <submittedName>
        <fullName evidence="3">Uncharacterized protein</fullName>
    </submittedName>
</protein>
<feature type="transmembrane region" description="Helical" evidence="2">
    <location>
        <begin position="351"/>
        <end position="372"/>
    </location>
</feature>
<dbReference type="PANTHER" id="PTHR30569">
    <property type="entry name" value="CYTOSINE TRANSPORTER CODB"/>
    <property type="match status" value="1"/>
</dbReference>
<dbReference type="InterPro" id="IPR030191">
    <property type="entry name" value="CodB"/>
</dbReference>
<proteinExistence type="predicted"/>
<dbReference type="GO" id="GO:0015209">
    <property type="term" value="F:cytosine transmembrane transporter activity"/>
    <property type="evidence" value="ECO:0007669"/>
    <property type="project" value="InterPro"/>
</dbReference>
<evidence type="ECO:0000313" key="3">
    <source>
        <dbReference type="EMBL" id="CEM42912.1"/>
    </source>
</evidence>
<feature type="transmembrane region" description="Helical" evidence="2">
    <location>
        <begin position="451"/>
        <end position="469"/>
    </location>
</feature>
<dbReference type="GO" id="GO:0005886">
    <property type="term" value="C:plasma membrane"/>
    <property type="evidence" value="ECO:0007669"/>
    <property type="project" value="TreeGrafter"/>
</dbReference>
<feature type="transmembrane region" description="Helical" evidence="2">
    <location>
        <begin position="314"/>
        <end position="339"/>
    </location>
</feature>
<dbReference type="PANTHER" id="PTHR30569:SF0">
    <property type="entry name" value="CYTOSINE PERMEASE"/>
    <property type="match status" value="1"/>
</dbReference>
<feature type="compositionally biased region" description="Acidic residues" evidence="1">
    <location>
        <begin position="577"/>
        <end position="591"/>
    </location>
</feature>
<feature type="transmembrane region" description="Helical" evidence="2">
    <location>
        <begin position="378"/>
        <end position="400"/>
    </location>
</feature>
<feature type="compositionally biased region" description="Low complexity" evidence="1">
    <location>
        <begin position="566"/>
        <end position="576"/>
    </location>
</feature>
<dbReference type="VEuPathDB" id="CryptoDB:Cvel_27138"/>
<feature type="transmembrane region" description="Helical" evidence="2">
    <location>
        <begin position="421"/>
        <end position="439"/>
    </location>
</feature>
<feature type="transmembrane region" description="Helical" evidence="2">
    <location>
        <begin position="242"/>
        <end position="261"/>
    </location>
</feature>
<evidence type="ECO:0000256" key="2">
    <source>
        <dbReference type="SAM" id="Phobius"/>
    </source>
</evidence>
<feature type="transmembrane region" description="Helical" evidence="2">
    <location>
        <begin position="154"/>
        <end position="173"/>
    </location>
</feature>
<gene>
    <name evidence="3" type="ORF">Cvel_27138</name>
</gene>
<feature type="transmembrane region" description="Helical" evidence="2">
    <location>
        <begin position="180"/>
        <end position="198"/>
    </location>
</feature>